<feature type="transmembrane region" description="Helical" evidence="1">
    <location>
        <begin position="550"/>
        <end position="571"/>
    </location>
</feature>
<gene>
    <name evidence="2" type="ORF">Pan241w_61090</name>
</gene>
<evidence type="ECO:0000313" key="2">
    <source>
        <dbReference type="EMBL" id="QDT45981.1"/>
    </source>
</evidence>
<feature type="transmembrane region" description="Helical" evidence="1">
    <location>
        <begin position="660"/>
        <end position="676"/>
    </location>
</feature>
<name>A0A517RQ29_9PLAN</name>
<dbReference type="AlphaFoldDB" id="A0A517RQ29"/>
<dbReference type="Proteomes" id="UP000317171">
    <property type="component" value="Chromosome"/>
</dbReference>
<protein>
    <submittedName>
        <fullName evidence="2">Uncharacterized protein</fullName>
    </submittedName>
</protein>
<dbReference type="KEGG" id="gaz:Pan241w_61090"/>
<feature type="transmembrane region" description="Helical" evidence="1">
    <location>
        <begin position="453"/>
        <end position="470"/>
    </location>
</feature>
<feature type="transmembrane region" description="Helical" evidence="1">
    <location>
        <begin position="482"/>
        <end position="503"/>
    </location>
</feature>
<evidence type="ECO:0000256" key="1">
    <source>
        <dbReference type="SAM" id="Phobius"/>
    </source>
</evidence>
<feature type="transmembrane region" description="Helical" evidence="1">
    <location>
        <begin position="16"/>
        <end position="36"/>
    </location>
</feature>
<dbReference type="EMBL" id="CP036269">
    <property type="protein sequence ID" value="QDT45981.1"/>
    <property type="molecule type" value="Genomic_DNA"/>
</dbReference>
<keyword evidence="3" id="KW-1185">Reference proteome</keyword>
<reference evidence="2 3" key="1">
    <citation type="submission" date="2019-02" db="EMBL/GenBank/DDBJ databases">
        <title>Deep-cultivation of Planctomycetes and their phenomic and genomic characterization uncovers novel biology.</title>
        <authorList>
            <person name="Wiegand S."/>
            <person name="Jogler M."/>
            <person name="Boedeker C."/>
            <person name="Pinto D."/>
            <person name="Vollmers J."/>
            <person name="Rivas-Marin E."/>
            <person name="Kohn T."/>
            <person name="Peeters S.H."/>
            <person name="Heuer A."/>
            <person name="Rast P."/>
            <person name="Oberbeckmann S."/>
            <person name="Bunk B."/>
            <person name="Jeske O."/>
            <person name="Meyerdierks A."/>
            <person name="Storesund J.E."/>
            <person name="Kallscheuer N."/>
            <person name="Luecker S."/>
            <person name="Lage O.M."/>
            <person name="Pohl T."/>
            <person name="Merkel B.J."/>
            <person name="Hornburger P."/>
            <person name="Mueller R.-W."/>
            <person name="Bruemmer F."/>
            <person name="Labrenz M."/>
            <person name="Spormann A.M."/>
            <person name="Op den Camp H."/>
            <person name="Overmann J."/>
            <person name="Amann R."/>
            <person name="Jetten M.S.M."/>
            <person name="Mascher T."/>
            <person name="Medema M.H."/>
            <person name="Devos D.P."/>
            <person name="Kaster A.-K."/>
            <person name="Ovreas L."/>
            <person name="Rohde M."/>
            <person name="Galperin M.Y."/>
            <person name="Jogler C."/>
        </authorList>
    </citation>
    <scope>NUCLEOTIDE SEQUENCE [LARGE SCALE GENOMIC DNA]</scope>
    <source>
        <strain evidence="2 3">Pan241w</strain>
    </source>
</reference>
<feature type="transmembrane region" description="Helical" evidence="1">
    <location>
        <begin position="710"/>
        <end position="730"/>
    </location>
</feature>
<keyword evidence="1" id="KW-0472">Membrane</keyword>
<feature type="transmembrane region" description="Helical" evidence="1">
    <location>
        <begin position="418"/>
        <end position="441"/>
    </location>
</feature>
<feature type="transmembrane region" description="Helical" evidence="1">
    <location>
        <begin position="583"/>
        <end position="601"/>
    </location>
</feature>
<feature type="transmembrane region" description="Helical" evidence="1">
    <location>
        <begin position="515"/>
        <end position="538"/>
    </location>
</feature>
<evidence type="ECO:0000313" key="3">
    <source>
        <dbReference type="Proteomes" id="UP000317171"/>
    </source>
</evidence>
<proteinExistence type="predicted"/>
<keyword evidence="1" id="KW-0812">Transmembrane</keyword>
<sequence>MEILSSEKIRQLKTNWLQLILFGVLALLALRLIIVVSNSPSGWRSFRDDWEDQALRVLGRTTSIGEELPTTQAEYWLEQIKEIPATQNNPQVALGAAWMLAEPQYGFLKRNISSSQDLQVWSEKISETFNQSQEEYRAKCRDACLNQAAIATRLAPKNVDFWRQRALLLFAVRDDSEQDPYTDDWLQVLEEGAAHDPENALYDYLAASQFYLQSTETIWDEENQLTLKITNPRIYAQAEQRLQAGLKKPTLNVGTITWSATLEFVKRTSLPLEDQIKAAGSRNCSFLSLIIISKLQRWLNYVCESDLLQKKYSAVIRNSRREQRIAEQLTGKNNLYESTFFKYSFRTSALGHLFQVLQLNHESFTPAETVEIEQNLQQAWLKRKIFIEALDRYHALQDAQSSTEAPLAVTLTVFSQRFIVFLLPLSLLLFLLVRLTGWLAAVPPPRPGWWRTLIVWFSGVSLSLFIWGVIPADVLSEQAWNILLLGLCWGGLIMIMTVSLLLIHRRANLPWLQLISLLLFLAAPVLLCFQFTSLLAFVEQCWIQSPLTMLIPASLLIVVSYGVLVYLVSRFLHSTERSARRKLTVSGFILLVTLLVVPAGAEVFQASLNPVEMQTWFGREVSMEDANPFRMLAGWSKKSQKQIPKWVWIYPQWTTHNGEGFAIMLSLSILLGWSLLRWSNSKNNKLLGSTDVSQQPVFQQIVRLLKHSSLIALLVASTVYLAAVPIVIAAQNRINEKEIDSLLNPLHPLQEVDTINIEIKKNPVLIQSFEERIKEIQQRLIEEANRIGN</sequence>
<organism evidence="2 3">
    <name type="scientific">Gimesia alba</name>
    <dbReference type="NCBI Taxonomy" id="2527973"/>
    <lineage>
        <taxon>Bacteria</taxon>
        <taxon>Pseudomonadati</taxon>
        <taxon>Planctomycetota</taxon>
        <taxon>Planctomycetia</taxon>
        <taxon>Planctomycetales</taxon>
        <taxon>Planctomycetaceae</taxon>
        <taxon>Gimesia</taxon>
    </lineage>
</organism>
<accession>A0A517RQ29</accession>
<keyword evidence="1" id="KW-1133">Transmembrane helix</keyword>